<evidence type="ECO:0000313" key="9">
    <source>
        <dbReference type="Proteomes" id="UP000652761"/>
    </source>
</evidence>
<dbReference type="PANTHER" id="PTHR33057:SF117">
    <property type="entry name" value="TRANSCRIPTION REPRESSOR OFP14"/>
    <property type="match status" value="1"/>
</dbReference>
<dbReference type="InterPro" id="IPR006458">
    <property type="entry name" value="Ovate_C"/>
</dbReference>
<proteinExistence type="predicted"/>
<evidence type="ECO:0000256" key="6">
    <source>
        <dbReference type="RuleBase" id="RU367028"/>
    </source>
</evidence>
<keyword evidence="9" id="KW-1185">Reference proteome</keyword>
<dbReference type="PROSITE" id="PS51754">
    <property type="entry name" value="OVATE"/>
    <property type="match status" value="1"/>
</dbReference>
<dbReference type="GO" id="GO:0045892">
    <property type="term" value="P:negative regulation of DNA-templated transcription"/>
    <property type="evidence" value="ECO:0007669"/>
    <property type="project" value="UniProtKB-UniRule"/>
</dbReference>
<dbReference type="Pfam" id="PF04844">
    <property type="entry name" value="Ovate"/>
    <property type="match status" value="1"/>
</dbReference>
<evidence type="ECO:0000313" key="8">
    <source>
        <dbReference type="EMBL" id="MQL77393.1"/>
    </source>
</evidence>
<gene>
    <name evidence="8" type="ORF">Taro_009816</name>
</gene>
<evidence type="ECO:0000256" key="5">
    <source>
        <dbReference type="ARBA" id="ARBA00023242"/>
    </source>
</evidence>
<dbReference type="PANTHER" id="PTHR33057">
    <property type="entry name" value="TRANSCRIPTION REPRESSOR OFP7-RELATED"/>
    <property type="match status" value="1"/>
</dbReference>
<comment type="function">
    <text evidence="6">Transcriptional repressor that regulates multiple aspects of plant growth and development.</text>
</comment>
<dbReference type="InterPro" id="IPR038933">
    <property type="entry name" value="Ovate"/>
</dbReference>
<dbReference type="AlphaFoldDB" id="A0A843U7L3"/>
<sequence length="332" mass="36080">MTLATVADDAFRTLPPSATDEGVLGRSGEAEDHLVATRVPTSLDLSCSSTCIREIEKQVEVLRQHSIPAKVTSSRLVSACNHPRTSSFAAKRHKDTFHDVGIGGGAGPAATLADMDRFLLENFNSLYTSRGNDDDGGVEGATPRDDYLMECFPTPHRAAGQPLDTAQCLIMSPGTSNSLVEEARPSTALTTSSSYSNASSSSLEMVTRLLQAADGRKNFPAISGNSVVVMTFSKDPYEDFQRSMEEMVEAHHADPLEPLDWDFMEELLMSYLELNDRCVHKHILVTFTDLVVAFRRWRAPPSDPAGVFPLLPSPAAKGRKGRPLQRSVVEGA</sequence>
<comment type="subcellular location">
    <subcellularLocation>
        <location evidence="1 6">Nucleus</location>
    </subcellularLocation>
</comment>
<protein>
    <recommendedName>
        <fullName evidence="6">Transcription repressor</fullName>
    </recommendedName>
    <alternativeName>
        <fullName evidence="6">Ovate family protein</fullName>
    </alternativeName>
</protein>
<dbReference type="Proteomes" id="UP000652761">
    <property type="component" value="Unassembled WGS sequence"/>
</dbReference>
<name>A0A843U7L3_COLES</name>
<keyword evidence="2 6" id="KW-0678">Repressor</keyword>
<feature type="domain" description="OVATE" evidence="7">
    <location>
        <begin position="228"/>
        <end position="293"/>
    </location>
</feature>
<evidence type="ECO:0000256" key="3">
    <source>
        <dbReference type="ARBA" id="ARBA00023015"/>
    </source>
</evidence>
<keyword evidence="5 6" id="KW-0539">Nucleus</keyword>
<evidence type="ECO:0000256" key="1">
    <source>
        <dbReference type="ARBA" id="ARBA00004123"/>
    </source>
</evidence>
<dbReference type="EMBL" id="NMUH01000347">
    <property type="protein sequence ID" value="MQL77393.1"/>
    <property type="molecule type" value="Genomic_DNA"/>
</dbReference>
<accession>A0A843U7L3</accession>
<keyword evidence="4 6" id="KW-0804">Transcription</keyword>
<evidence type="ECO:0000259" key="7">
    <source>
        <dbReference type="PROSITE" id="PS51754"/>
    </source>
</evidence>
<keyword evidence="3 6" id="KW-0805">Transcription regulation</keyword>
<evidence type="ECO:0000256" key="2">
    <source>
        <dbReference type="ARBA" id="ARBA00022491"/>
    </source>
</evidence>
<comment type="caution">
    <text evidence="8">The sequence shown here is derived from an EMBL/GenBank/DDBJ whole genome shotgun (WGS) entry which is preliminary data.</text>
</comment>
<evidence type="ECO:0000256" key="4">
    <source>
        <dbReference type="ARBA" id="ARBA00023163"/>
    </source>
</evidence>
<dbReference type="GO" id="GO:0005634">
    <property type="term" value="C:nucleus"/>
    <property type="evidence" value="ECO:0007669"/>
    <property type="project" value="UniProtKB-SubCell"/>
</dbReference>
<dbReference type="NCBIfam" id="TIGR01568">
    <property type="entry name" value="A_thal_3678"/>
    <property type="match status" value="1"/>
</dbReference>
<organism evidence="8 9">
    <name type="scientific">Colocasia esculenta</name>
    <name type="common">Wild taro</name>
    <name type="synonym">Arum esculentum</name>
    <dbReference type="NCBI Taxonomy" id="4460"/>
    <lineage>
        <taxon>Eukaryota</taxon>
        <taxon>Viridiplantae</taxon>
        <taxon>Streptophyta</taxon>
        <taxon>Embryophyta</taxon>
        <taxon>Tracheophyta</taxon>
        <taxon>Spermatophyta</taxon>
        <taxon>Magnoliopsida</taxon>
        <taxon>Liliopsida</taxon>
        <taxon>Araceae</taxon>
        <taxon>Aroideae</taxon>
        <taxon>Colocasieae</taxon>
        <taxon>Colocasia</taxon>
    </lineage>
</organism>
<dbReference type="OrthoDB" id="689980at2759"/>
<reference evidence="8" key="1">
    <citation type="submission" date="2017-07" db="EMBL/GenBank/DDBJ databases">
        <title>Taro Niue Genome Assembly and Annotation.</title>
        <authorList>
            <person name="Atibalentja N."/>
            <person name="Keating K."/>
            <person name="Fields C.J."/>
        </authorList>
    </citation>
    <scope>NUCLEOTIDE SEQUENCE</scope>
    <source>
        <strain evidence="8">Niue_2</strain>
        <tissue evidence="8">Leaf</tissue>
    </source>
</reference>